<dbReference type="InterPro" id="IPR007502">
    <property type="entry name" value="Helicase-assoc_dom"/>
</dbReference>
<dbReference type="NCBIfam" id="TIGR01970">
    <property type="entry name" value="DEAH_box_HrpB"/>
    <property type="match status" value="1"/>
</dbReference>
<dbReference type="Pfam" id="PF08482">
    <property type="entry name" value="HrpB_C"/>
    <property type="match status" value="1"/>
</dbReference>
<keyword evidence="9" id="KW-1185">Reference proteome</keyword>
<proteinExistence type="predicted"/>
<dbReference type="InterPro" id="IPR027417">
    <property type="entry name" value="P-loop_NTPase"/>
</dbReference>
<dbReference type="GO" id="GO:0005524">
    <property type="term" value="F:ATP binding"/>
    <property type="evidence" value="ECO:0007669"/>
    <property type="project" value="UniProtKB-KW"/>
</dbReference>
<feature type="compositionally biased region" description="Basic residues" evidence="5">
    <location>
        <begin position="832"/>
        <end position="841"/>
    </location>
</feature>
<evidence type="ECO:0000259" key="6">
    <source>
        <dbReference type="PROSITE" id="PS51192"/>
    </source>
</evidence>
<dbReference type="AlphaFoldDB" id="A0A5C1Q946"/>
<dbReference type="InterPro" id="IPR011545">
    <property type="entry name" value="DEAD/DEAH_box_helicase_dom"/>
</dbReference>
<evidence type="ECO:0000313" key="8">
    <source>
        <dbReference type="EMBL" id="QEN03429.1"/>
    </source>
</evidence>
<dbReference type="PANTHER" id="PTHR43519">
    <property type="entry name" value="ATP-DEPENDENT RNA HELICASE HRPB"/>
    <property type="match status" value="1"/>
</dbReference>
<dbReference type="InterPro" id="IPR049614">
    <property type="entry name" value="HrpB_DEXH"/>
</dbReference>
<dbReference type="CDD" id="cd18791">
    <property type="entry name" value="SF2_C_RHA"/>
    <property type="match status" value="1"/>
</dbReference>
<keyword evidence="4" id="KW-0067">ATP-binding</keyword>
<evidence type="ECO:0000256" key="4">
    <source>
        <dbReference type="ARBA" id="ARBA00022840"/>
    </source>
</evidence>
<keyword evidence="1" id="KW-0547">Nucleotide-binding</keyword>
<gene>
    <name evidence="8" type="primary">hrpB</name>
    <name evidence="8" type="ORF">EW093_01490</name>
</gene>
<feature type="domain" description="Helicase C-terminal" evidence="7">
    <location>
        <begin position="229"/>
        <end position="391"/>
    </location>
</feature>
<dbReference type="PROSITE" id="PS51192">
    <property type="entry name" value="HELICASE_ATP_BIND_1"/>
    <property type="match status" value="1"/>
</dbReference>
<dbReference type="CDD" id="cd17990">
    <property type="entry name" value="DEXHc_HrpB"/>
    <property type="match status" value="1"/>
</dbReference>
<dbReference type="PIRSF" id="PIRSF005496">
    <property type="entry name" value="ATP_hel_hrpB"/>
    <property type="match status" value="1"/>
</dbReference>
<dbReference type="GO" id="GO:0016787">
    <property type="term" value="F:hydrolase activity"/>
    <property type="evidence" value="ECO:0007669"/>
    <property type="project" value="UniProtKB-KW"/>
</dbReference>
<dbReference type="PROSITE" id="PS51194">
    <property type="entry name" value="HELICASE_CTER"/>
    <property type="match status" value="1"/>
</dbReference>
<accession>A0A5C1Q946</accession>
<name>A0A5C1Q946_9SPIO</name>
<dbReference type="PANTHER" id="PTHR43519:SF1">
    <property type="entry name" value="ATP-DEPENDENT RNA HELICASE HRPB"/>
    <property type="match status" value="1"/>
</dbReference>
<dbReference type="GO" id="GO:0003676">
    <property type="term" value="F:nucleic acid binding"/>
    <property type="evidence" value="ECO:0007669"/>
    <property type="project" value="InterPro"/>
</dbReference>
<protein>
    <submittedName>
        <fullName evidence="8">ATP-dependent helicase HrpB</fullName>
    </submittedName>
</protein>
<evidence type="ECO:0000313" key="9">
    <source>
        <dbReference type="Proteomes" id="UP000323824"/>
    </source>
</evidence>
<reference evidence="8 9" key="2">
    <citation type="submission" date="2019-09" db="EMBL/GenBank/DDBJ databases">
        <title>Complete Genome Sequence and Methylome Analysis of free living Spirochaetas.</title>
        <authorList>
            <person name="Leshcheva N."/>
            <person name="Mikheeva N."/>
        </authorList>
    </citation>
    <scope>NUCLEOTIDE SEQUENCE [LARGE SCALE GENOMIC DNA]</scope>
    <source>
        <strain evidence="8 9">P</strain>
    </source>
</reference>
<keyword evidence="2" id="KW-0378">Hydrolase</keyword>
<feature type="region of interest" description="Disordered" evidence="5">
    <location>
        <begin position="815"/>
        <end position="841"/>
    </location>
</feature>
<reference evidence="8 9" key="1">
    <citation type="submission" date="2019-02" db="EMBL/GenBank/DDBJ databases">
        <authorList>
            <person name="Fomenkov A."/>
            <person name="Dubinina G."/>
            <person name="Grabovich M."/>
            <person name="Vincze T."/>
            <person name="Roberts R.J."/>
        </authorList>
    </citation>
    <scope>NUCLEOTIDE SEQUENCE [LARGE SCALE GENOMIC DNA]</scope>
    <source>
        <strain evidence="8 9">P</strain>
    </source>
</reference>
<dbReference type="OrthoDB" id="9808833at2"/>
<evidence type="ECO:0000256" key="1">
    <source>
        <dbReference type="ARBA" id="ARBA00022741"/>
    </source>
</evidence>
<dbReference type="InterPro" id="IPR014001">
    <property type="entry name" value="Helicase_ATP-bd"/>
</dbReference>
<dbReference type="EMBL" id="CP035807">
    <property type="protein sequence ID" value="QEN03429.1"/>
    <property type="molecule type" value="Genomic_DNA"/>
</dbReference>
<dbReference type="InterPro" id="IPR001650">
    <property type="entry name" value="Helicase_C-like"/>
</dbReference>
<dbReference type="RefSeq" id="WP_149566688.1">
    <property type="nucleotide sequence ID" value="NZ_CP035807.1"/>
</dbReference>
<evidence type="ECO:0000256" key="5">
    <source>
        <dbReference type="SAM" id="MobiDB-lite"/>
    </source>
</evidence>
<dbReference type="FunFam" id="3.40.50.300:FF:002125">
    <property type="entry name" value="ATP-dependent helicase HrpB"/>
    <property type="match status" value="1"/>
</dbReference>
<organism evidence="8 9">
    <name type="scientific">Thiospirochaeta perfilievii</name>
    <dbReference type="NCBI Taxonomy" id="252967"/>
    <lineage>
        <taxon>Bacteria</taxon>
        <taxon>Pseudomonadati</taxon>
        <taxon>Spirochaetota</taxon>
        <taxon>Spirochaetia</taxon>
        <taxon>Spirochaetales</taxon>
        <taxon>Spirochaetaceae</taxon>
        <taxon>Thiospirochaeta</taxon>
    </lineage>
</organism>
<dbReference type="InterPro" id="IPR010225">
    <property type="entry name" value="HrpB"/>
</dbReference>
<dbReference type="SMART" id="SM00847">
    <property type="entry name" value="HA2"/>
    <property type="match status" value="1"/>
</dbReference>
<dbReference type="Proteomes" id="UP000323824">
    <property type="component" value="Chromosome"/>
</dbReference>
<keyword evidence="3 8" id="KW-0347">Helicase</keyword>
<dbReference type="SMART" id="SM00490">
    <property type="entry name" value="HELICc"/>
    <property type="match status" value="1"/>
</dbReference>
<dbReference type="Pfam" id="PF00270">
    <property type="entry name" value="DEAD"/>
    <property type="match status" value="1"/>
</dbReference>
<dbReference type="InterPro" id="IPR013689">
    <property type="entry name" value="RNA_helicase_ATP-dep_HrpB_C"/>
</dbReference>
<sequence length="841" mass="93754">MLEVEINYSNVKSPLNSVEYLPIYSVITNIKLALNTSSSCVIKAATGAGKSSVVPLELLGEDWIKDRKIILVEPRRIAARSVANWMAKTLGESIGQSVGYRVHLDTKVSESTIVEVVTEGVFVNKLLSDPELLDTACVIFDEFHERSVDLDLSLSLLKECQEVVRDDLKLIIMSATIDTSQISLYLDNAPIIESEGRSYPVDILYEPGTNSDLLSYSFYSDLLLAVVNSVIDVINNYQGSILVFLPGVGEIKRVLTLLSNKLPSDILVLPLYSGLSREDQELAIAPSDSTRKVVLSTSIAESSITIDGVNIVIDSGLIRRPTFNSKNGMESLETIFVSQASADQRAGRAGRTKPGVCIRLWDSHKKLQKVIEPGILREDLTPTVLNLAAWGYVDLSSLNWLTPPNVSLFNNALDLLVSLGCINDSGITAKGRTVRSLPVHPRLGSMVYEAKKVDMLHTATFVAAILSEKDFINYPNRLSQSDIFYRLEACLNRSVYPGTINKYGLKRVKDYANSMHSGNTVSFNTSSLGKLLMYAYPDRVAKSIGEGRFITINGVEVSLLDHDTLYNCPYIIVLNSGGTNRINKVYLAHEITTSDLYDRFKTTMEWSSELIYDKNRSMFRLHKEYKLGAIVLKSETLNKIPTDLYQSLLISYLSKNGLSTLNWDKKCNSFVDRVNFLNRIDKDKFPDFSSTALIADLNWLKPFITSGGIDLLSALKGLLGWDRLKLIDELAPTHIVVPSGSNIPLDYSTGEVILKVRLQELFGLTVTPVVYNNQVPITIHLLSPASRPIQITKDLKSFWDNTYIDVKKDLKGRYPKHHWPDNPYQATPTNRVKGKGKKQRH</sequence>
<dbReference type="SUPFAM" id="SSF52540">
    <property type="entry name" value="P-loop containing nucleoside triphosphate hydrolases"/>
    <property type="match status" value="1"/>
</dbReference>
<dbReference type="KEGG" id="sper:EW093_01490"/>
<dbReference type="SMART" id="SM00487">
    <property type="entry name" value="DEXDc"/>
    <property type="match status" value="1"/>
</dbReference>
<evidence type="ECO:0000256" key="3">
    <source>
        <dbReference type="ARBA" id="ARBA00022806"/>
    </source>
</evidence>
<evidence type="ECO:0000259" key="7">
    <source>
        <dbReference type="PROSITE" id="PS51194"/>
    </source>
</evidence>
<dbReference type="Gene3D" id="3.40.50.300">
    <property type="entry name" value="P-loop containing nucleotide triphosphate hydrolases"/>
    <property type="match status" value="2"/>
</dbReference>
<dbReference type="Pfam" id="PF00271">
    <property type="entry name" value="Helicase_C"/>
    <property type="match status" value="1"/>
</dbReference>
<dbReference type="GO" id="GO:0004386">
    <property type="term" value="F:helicase activity"/>
    <property type="evidence" value="ECO:0007669"/>
    <property type="project" value="UniProtKB-KW"/>
</dbReference>
<dbReference type="Gene3D" id="1.20.120.1080">
    <property type="match status" value="1"/>
</dbReference>
<feature type="domain" description="Helicase ATP-binding" evidence="6">
    <location>
        <begin position="31"/>
        <end position="195"/>
    </location>
</feature>
<evidence type="ECO:0000256" key="2">
    <source>
        <dbReference type="ARBA" id="ARBA00022801"/>
    </source>
</evidence>